<reference evidence="6 7" key="1">
    <citation type="submission" date="2020-01" db="EMBL/GenBank/DDBJ databases">
        <title>Genomes of bacteria type strains.</title>
        <authorList>
            <person name="Chen J."/>
            <person name="Zhu S."/>
            <person name="Yang J."/>
        </authorList>
    </citation>
    <scope>NUCLEOTIDE SEQUENCE [LARGE SCALE GENOMIC DNA]</scope>
    <source>
        <strain evidence="6 7">LMG 24078</strain>
    </source>
</reference>
<accession>A0A6N9TGL6</accession>
<evidence type="ECO:0000313" key="6">
    <source>
        <dbReference type="EMBL" id="NDW16453.1"/>
    </source>
</evidence>
<protein>
    <submittedName>
        <fullName evidence="6">Polyphosphate kinase</fullName>
    </submittedName>
</protein>
<dbReference type="PIRSF" id="PIRSF028756">
    <property type="entry name" value="PPK2_prd"/>
    <property type="match status" value="1"/>
</dbReference>
<comment type="caution">
    <text evidence="6">The sequence shown here is derived from an EMBL/GenBank/DDBJ whole genome shotgun (WGS) entry which is preliminary data.</text>
</comment>
<dbReference type="AlphaFoldDB" id="A0A6N9TGL6"/>
<proteinExistence type="inferred from homology"/>
<dbReference type="Proteomes" id="UP000471381">
    <property type="component" value="Unassembled WGS sequence"/>
</dbReference>
<gene>
    <name evidence="6" type="ORF">GTQ48_13100</name>
</gene>
<dbReference type="GO" id="GO:0008976">
    <property type="term" value="F:polyphosphate kinase activity"/>
    <property type="evidence" value="ECO:0007669"/>
    <property type="project" value="InterPro"/>
</dbReference>
<dbReference type="PANTHER" id="PTHR34383:SF3">
    <property type="entry name" value="POLYPHOSPHATE:AMP PHOSPHOTRANSFERASE"/>
    <property type="match status" value="1"/>
</dbReference>
<feature type="region of interest" description="Disordered" evidence="4">
    <location>
        <begin position="1"/>
        <end position="24"/>
    </location>
</feature>
<evidence type="ECO:0000256" key="1">
    <source>
        <dbReference type="ARBA" id="ARBA00009924"/>
    </source>
</evidence>
<keyword evidence="2" id="KW-0808">Transferase</keyword>
<dbReference type="InterPro" id="IPR022488">
    <property type="entry name" value="PPK2-related"/>
</dbReference>
<name>A0A6N9TGL6_9ALTE</name>
<sequence>MHEKEQSSVVSSEKLEKQKQETQNTLTLVHEFPASRFTDKETYKAEEKALQEQLFHVQQAYFHQNRRALIIFEGWDASGKGGAIRRVTEKLDPRGVRVLPVAKPDEIDQAKHFLYRFWHHVPAPGNMTIFDRSHYGRVLVERVDQLASDAQWQRGYREINEFEETLHNSGVRIVKLFMHISAAEQRKRFEERLRNPYKRWKLTAEDLHNSKQRHHYIRAINDMFAKTNTPFAPWKIIDGEHKWQARVEVLRAIVEVLSADVDIVPTPLDEDLIAMATQQLNITDELPGI</sequence>
<evidence type="ECO:0000313" key="7">
    <source>
        <dbReference type="Proteomes" id="UP000471381"/>
    </source>
</evidence>
<evidence type="ECO:0000256" key="2">
    <source>
        <dbReference type="ARBA" id="ARBA00022679"/>
    </source>
</evidence>
<dbReference type="EMBL" id="JAAAWO010000010">
    <property type="protein sequence ID" value="NDW16453.1"/>
    <property type="molecule type" value="Genomic_DNA"/>
</dbReference>
<keyword evidence="3 6" id="KW-0418">Kinase</keyword>
<evidence type="ECO:0000256" key="3">
    <source>
        <dbReference type="ARBA" id="ARBA00022777"/>
    </source>
</evidence>
<dbReference type="Gene3D" id="3.40.50.300">
    <property type="entry name" value="P-loop containing nucleotide triphosphate hydrolases"/>
    <property type="match status" value="1"/>
</dbReference>
<dbReference type="PANTHER" id="PTHR34383">
    <property type="entry name" value="POLYPHOSPHATE:AMP PHOSPHOTRANSFERASE-RELATED"/>
    <property type="match status" value="1"/>
</dbReference>
<feature type="domain" description="Polyphosphate kinase-2-related" evidence="5">
    <location>
        <begin position="39"/>
        <end position="258"/>
    </location>
</feature>
<dbReference type="RefSeq" id="WP_163107078.1">
    <property type="nucleotide sequence ID" value="NZ_JAAAWO010000010.1"/>
</dbReference>
<evidence type="ECO:0000259" key="5">
    <source>
        <dbReference type="Pfam" id="PF03976"/>
    </source>
</evidence>
<evidence type="ECO:0000256" key="4">
    <source>
        <dbReference type="SAM" id="MobiDB-lite"/>
    </source>
</evidence>
<comment type="similarity">
    <text evidence="1">Belongs to the polyphosphate kinase 2 (PPK2) family. Class I subfamily.</text>
</comment>
<keyword evidence="7" id="KW-1185">Reference proteome</keyword>
<organism evidence="6 7">
    <name type="scientific">Alteromonas genovensis</name>
    <dbReference type="NCBI Taxonomy" id="471225"/>
    <lineage>
        <taxon>Bacteria</taxon>
        <taxon>Pseudomonadati</taxon>
        <taxon>Pseudomonadota</taxon>
        <taxon>Gammaproteobacteria</taxon>
        <taxon>Alteromonadales</taxon>
        <taxon>Alteromonadaceae</taxon>
        <taxon>Alteromonas/Salinimonas group</taxon>
        <taxon>Alteromonas</taxon>
    </lineage>
</organism>
<dbReference type="Pfam" id="PF03976">
    <property type="entry name" value="PPK2"/>
    <property type="match status" value="1"/>
</dbReference>
<dbReference type="InterPro" id="IPR027417">
    <property type="entry name" value="P-loop_NTPase"/>
</dbReference>
<dbReference type="InterPro" id="IPR016898">
    <property type="entry name" value="Polyphosphate_phosphotransfera"/>
</dbReference>
<dbReference type="SUPFAM" id="SSF52540">
    <property type="entry name" value="P-loop containing nucleoside triphosphate hydrolases"/>
    <property type="match status" value="1"/>
</dbReference>